<comment type="caution">
    <text evidence="1">The sequence shown here is derived from an EMBL/GenBank/DDBJ whole genome shotgun (WGS) entry which is preliminary data.</text>
</comment>
<sequence>MPQVLQMRHNAEFQMPNASLRSRYDGYNSLDSTQAVAFRFVIFVHAVKQYYCKFMEEISKHMKRSDRLESRTQVRGNGC</sequence>
<reference evidence="1 2" key="1">
    <citation type="submission" date="2017-12" db="EMBL/GenBank/DDBJ databases">
        <title>Comparative genomics of Botrytis spp.</title>
        <authorList>
            <person name="Valero-Jimenez C.A."/>
            <person name="Tapia P."/>
            <person name="Veloso J."/>
            <person name="Silva-Moreno E."/>
            <person name="Staats M."/>
            <person name="Valdes J.H."/>
            <person name="Van Kan J.A.L."/>
        </authorList>
    </citation>
    <scope>NUCLEOTIDE SEQUENCE [LARGE SCALE GENOMIC DNA]</scope>
    <source>
        <strain evidence="1 2">MUCL11595</strain>
    </source>
</reference>
<organism evidence="1 2">
    <name type="scientific">Botryotinia convoluta</name>
    <dbReference type="NCBI Taxonomy" id="54673"/>
    <lineage>
        <taxon>Eukaryota</taxon>
        <taxon>Fungi</taxon>
        <taxon>Dikarya</taxon>
        <taxon>Ascomycota</taxon>
        <taxon>Pezizomycotina</taxon>
        <taxon>Leotiomycetes</taxon>
        <taxon>Helotiales</taxon>
        <taxon>Sclerotiniaceae</taxon>
        <taxon>Botryotinia</taxon>
    </lineage>
</organism>
<keyword evidence="2" id="KW-1185">Reference proteome</keyword>
<dbReference type="EMBL" id="PQXN01000040">
    <property type="protein sequence ID" value="TGO59888.1"/>
    <property type="molecule type" value="Genomic_DNA"/>
</dbReference>
<gene>
    <name evidence="1" type="ORF">BCON_0040g00310</name>
</gene>
<protein>
    <submittedName>
        <fullName evidence="1">Uncharacterized protein</fullName>
    </submittedName>
</protein>
<dbReference type="Proteomes" id="UP000297527">
    <property type="component" value="Unassembled WGS sequence"/>
</dbReference>
<proteinExistence type="predicted"/>
<name>A0A4Z1IEL6_9HELO</name>
<evidence type="ECO:0000313" key="1">
    <source>
        <dbReference type="EMBL" id="TGO59888.1"/>
    </source>
</evidence>
<evidence type="ECO:0000313" key="2">
    <source>
        <dbReference type="Proteomes" id="UP000297527"/>
    </source>
</evidence>
<accession>A0A4Z1IEL6</accession>
<dbReference type="AlphaFoldDB" id="A0A4Z1IEL6"/>